<dbReference type="PANTHER" id="PTHR33681">
    <property type="entry name" value="BINDING PROTEIN, PUTATIVE, EXPRESSED-RELATED"/>
    <property type="match status" value="1"/>
</dbReference>
<evidence type="ECO:0000259" key="1">
    <source>
        <dbReference type="Pfam" id="PF08787"/>
    </source>
</evidence>
<comment type="caution">
    <text evidence="2">The sequence shown here is derived from an EMBL/GenBank/DDBJ whole genome shotgun (WGS) entry which is preliminary data.</text>
</comment>
<organism evidence="2 3">
    <name type="scientific">Carex littledalei</name>
    <dbReference type="NCBI Taxonomy" id="544730"/>
    <lineage>
        <taxon>Eukaryota</taxon>
        <taxon>Viridiplantae</taxon>
        <taxon>Streptophyta</taxon>
        <taxon>Embryophyta</taxon>
        <taxon>Tracheophyta</taxon>
        <taxon>Spermatophyta</taxon>
        <taxon>Magnoliopsida</taxon>
        <taxon>Liliopsida</taxon>
        <taxon>Poales</taxon>
        <taxon>Cyperaceae</taxon>
        <taxon>Cyperoideae</taxon>
        <taxon>Cariceae</taxon>
        <taxon>Carex</taxon>
        <taxon>Carex subgen. Euthyceras</taxon>
    </lineage>
</organism>
<dbReference type="PANTHER" id="PTHR33681:SF4">
    <property type="entry name" value="OS12G0171100 PROTEIN"/>
    <property type="match status" value="1"/>
</dbReference>
<gene>
    <name evidence="2" type="ORF">FCM35_KLT03917</name>
</gene>
<name>A0A833R6U6_9POAL</name>
<dbReference type="Pfam" id="PF08787">
    <property type="entry name" value="Alginate_lyase2"/>
    <property type="match status" value="1"/>
</dbReference>
<evidence type="ECO:0000313" key="2">
    <source>
        <dbReference type="EMBL" id="KAF3330563.1"/>
    </source>
</evidence>
<protein>
    <submittedName>
        <fullName evidence="2">Citrate-binding protein</fullName>
    </submittedName>
</protein>
<proteinExistence type="predicted"/>
<accession>A0A833R6U6</accession>
<sequence length="93" mass="10823">MQIFNASGYATSFMLHVYDGKLKYYHTDHVVEDDIYDRWFLTQCDPYRWGNISSFIDGVHKYVAPDRGGTDHYFKFGVYTQDDSSDCIICTGL</sequence>
<dbReference type="AlphaFoldDB" id="A0A833R6U6"/>
<evidence type="ECO:0000313" key="3">
    <source>
        <dbReference type="Proteomes" id="UP000623129"/>
    </source>
</evidence>
<feature type="domain" description="Alginate lyase 2" evidence="1">
    <location>
        <begin position="1"/>
        <end position="85"/>
    </location>
</feature>
<dbReference type="InterPro" id="IPR014895">
    <property type="entry name" value="Alginate_lyase_2"/>
</dbReference>
<reference evidence="2" key="1">
    <citation type="submission" date="2020-01" db="EMBL/GenBank/DDBJ databases">
        <title>Genome sequence of Kobresia littledalei, the first chromosome-level genome in the family Cyperaceae.</title>
        <authorList>
            <person name="Qu G."/>
        </authorList>
    </citation>
    <scope>NUCLEOTIDE SEQUENCE</scope>
    <source>
        <strain evidence="2">C.B.Clarke</strain>
        <tissue evidence="2">Leaf</tissue>
    </source>
</reference>
<keyword evidence="3" id="KW-1185">Reference proteome</keyword>
<dbReference type="EMBL" id="SWLB01000013">
    <property type="protein sequence ID" value="KAF3330563.1"/>
    <property type="molecule type" value="Genomic_DNA"/>
</dbReference>
<dbReference type="Proteomes" id="UP000623129">
    <property type="component" value="Unassembled WGS sequence"/>
</dbReference>
<dbReference type="OrthoDB" id="658178at2759"/>